<gene>
    <name evidence="3" type="ORF">J421_1711</name>
</gene>
<evidence type="ECO:0000313" key="3">
    <source>
        <dbReference type="EMBL" id="AHG89248.1"/>
    </source>
</evidence>
<dbReference type="KEGG" id="gba:J421_1711"/>
<keyword evidence="1" id="KW-0998">Cell outer membrane</keyword>
<dbReference type="SUPFAM" id="SSF56935">
    <property type="entry name" value="Porins"/>
    <property type="match status" value="1"/>
</dbReference>
<dbReference type="eggNOG" id="COG1629">
    <property type="taxonomic scope" value="Bacteria"/>
</dbReference>
<keyword evidence="3" id="KW-0675">Receptor</keyword>
<dbReference type="AlphaFoldDB" id="W0RIN0"/>
<dbReference type="Gene3D" id="2.170.130.10">
    <property type="entry name" value="TonB-dependent receptor, plug domain"/>
    <property type="match status" value="1"/>
</dbReference>
<dbReference type="HOGENOM" id="CLU_045808_0_0_0"/>
<dbReference type="Pfam" id="PF07715">
    <property type="entry name" value="Plug"/>
    <property type="match status" value="1"/>
</dbReference>
<comment type="subcellular location">
    <subcellularLocation>
        <location evidence="1">Cell outer membrane</location>
        <topology evidence="1">Multi-pass membrane protein</topology>
    </subcellularLocation>
</comment>
<reference evidence="3 4" key="1">
    <citation type="journal article" date="2014" name="Genome Announc.">
        <title>Genome Sequence and Methylome of Soil Bacterium Gemmatirosa kalamazoonensis KBS708T, a Member of the Rarely Cultivated Gemmatimonadetes Phylum.</title>
        <authorList>
            <person name="Debruyn J.M."/>
            <person name="Radosevich M."/>
            <person name="Wommack K.E."/>
            <person name="Polson S.W."/>
            <person name="Hauser L.J."/>
            <person name="Fawaz M.N."/>
            <person name="Korlach J."/>
            <person name="Tsai Y.C."/>
        </authorList>
    </citation>
    <scope>NUCLEOTIDE SEQUENCE [LARGE SCALE GENOMIC DNA]</scope>
    <source>
        <strain evidence="3 4">KBS708</strain>
    </source>
</reference>
<comment type="similarity">
    <text evidence="1">Belongs to the TonB-dependent receptor family.</text>
</comment>
<keyword evidence="1" id="KW-0813">Transport</keyword>
<keyword evidence="1" id="KW-0472">Membrane</keyword>
<accession>W0RIN0</accession>
<protein>
    <submittedName>
        <fullName evidence="3">TonB-dependent receptor plug</fullName>
    </submittedName>
</protein>
<dbReference type="GO" id="GO:0030246">
    <property type="term" value="F:carbohydrate binding"/>
    <property type="evidence" value="ECO:0007669"/>
    <property type="project" value="InterPro"/>
</dbReference>
<dbReference type="STRING" id="861299.J421_1711"/>
<organism evidence="3 4">
    <name type="scientific">Gemmatirosa kalamazoonensis</name>
    <dbReference type="NCBI Taxonomy" id="861299"/>
    <lineage>
        <taxon>Bacteria</taxon>
        <taxon>Pseudomonadati</taxon>
        <taxon>Gemmatimonadota</taxon>
        <taxon>Gemmatimonadia</taxon>
        <taxon>Gemmatimonadales</taxon>
        <taxon>Gemmatimonadaceae</taxon>
        <taxon>Gemmatirosa</taxon>
    </lineage>
</organism>
<keyword evidence="1" id="KW-0812">Transmembrane</keyword>
<proteinExistence type="inferred from homology"/>
<dbReference type="InterPro" id="IPR013784">
    <property type="entry name" value="Carb-bd-like_fold"/>
</dbReference>
<keyword evidence="4" id="KW-1185">Reference proteome</keyword>
<evidence type="ECO:0000259" key="2">
    <source>
        <dbReference type="Pfam" id="PF07715"/>
    </source>
</evidence>
<dbReference type="InParanoid" id="W0RIN0"/>
<dbReference type="GO" id="GO:0009279">
    <property type="term" value="C:cell outer membrane"/>
    <property type="evidence" value="ECO:0007669"/>
    <property type="project" value="UniProtKB-SubCell"/>
</dbReference>
<dbReference type="OrthoDB" id="5491003at2"/>
<dbReference type="InterPro" id="IPR039426">
    <property type="entry name" value="TonB-dep_rcpt-like"/>
</dbReference>
<dbReference type="InterPro" id="IPR037066">
    <property type="entry name" value="Plug_dom_sf"/>
</dbReference>
<dbReference type="EMBL" id="CP007128">
    <property type="protein sequence ID" value="AHG89248.1"/>
    <property type="molecule type" value="Genomic_DNA"/>
</dbReference>
<keyword evidence="1" id="KW-1134">Transmembrane beta strand</keyword>
<dbReference type="PROSITE" id="PS52016">
    <property type="entry name" value="TONB_DEPENDENT_REC_3"/>
    <property type="match status" value="1"/>
</dbReference>
<dbReference type="Pfam" id="PF13620">
    <property type="entry name" value="CarboxypepD_reg"/>
    <property type="match status" value="1"/>
</dbReference>
<feature type="domain" description="TonB-dependent receptor plug" evidence="2">
    <location>
        <begin position="359"/>
        <end position="443"/>
    </location>
</feature>
<dbReference type="Gene3D" id="2.60.40.1120">
    <property type="entry name" value="Carboxypeptidase-like, regulatory domain"/>
    <property type="match status" value="1"/>
</dbReference>
<dbReference type="RefSeq" id="WP_104022408.1">
    <property type="nucleotide sequence ID" value="NZ_CP007128.1"/>
</dbReference>
<sequence>MRARRDAVVAASLAVAALAARDAGAQQPALGAVYGVVYDSLGHGPLARAYVQIVRADDLDGGRTVAADAAGAFRIDSLGPGRYLVGFFHPLLDLLRVEATPRVVDLGAGDGAVRVDLGVPDLARVRPVVCGSPQASTDSSGLLAGRVRDAVDGAPVPNATVVLTWSEVSVGARGLRTEHRRVPITTGRGGSFVLCGVPSGEELVASAAVPGRASGEVALELPPRGFVVRDLLLGDTASAARGTARLTGTVRDSDGRPVRGARAFVWGAAASATVDANGAFTLGGLPAGTRTLELRAIGFAARRVAVDLSTDRTGSVDVRMERTAVALGPVTVFGTPSRQSPLLTEFLDRQRHNAFGRFLTAADLDRAKPTVLSAALRDVPGLQITPDGHLGNMILGRGKLGSGTCQALLFLDGMPVPPGDRIDDFVDPQQVAGIEVYADPAYAPPQYASGRLTSCSIVLIWSRH</sequence>
<evidence type="ECO:0000256" key="1">
    <source>
        <dbReference type="PROSITE-ProRule" id="PRU01360"/>
    </source>
</evidence>
<dbReference type="Proteomes" id="UP000019151">
    <property type="component" value="Chromosome"/>
</dbReference>
<name>W0RIN0_9BACT</name>
<dbReference type="InterPro" id="IPR012910">
    <property type="entry name" value="Plug_dom"/>
</dbReference>
<dbReference type="SUPFAM" id="SSF49452">
    <property type="entry name" value="Starch-binding domain-like"/>
    <property type="match status" value="3"/>
</dbReference>
<evidence type="ECO:0000313" key="4">
    <source>
        <dbReference type="Proteomes" id="UP000019151"/>
    </source>
</evidence>